<dbReference type="InterPro" id="IPR050834">
    <property type="entry name" value="Glycosyltransf_2"/>
</dbReference>
<protein>
    <submittedName>
        <fullName evidence="2">ExoO, succinoglycan biosynthesis protein ExoO</fullName>
    </submittedName>
</protein>
<dbReference type="AlphaFoldDB" id="A0A2K8SZQ1"/>
<dbReference type="RefSeq" id="WP_100901490.1">
    <property type="nucleotide sequence ID" value="NZ_CAWNNC010000001.1"/>
</dbReference>
<dbReference type="InterPro" id="IPR001173">
    <property type="entry name" value="Glyco_trans_2-like"/>
</dbReference>
<keyword evidence="3" id="KW-1185">Reference proteome</keyword>
<dbReference type="PANTHER" id="PTHR43685:SF2">
    <property type="entry name" value="GLYCOSYLTRANSFERASE 2-LIKE DOMAIN-CONTAINING PROTEIN"/>
    <property type="match status" value="1"/>
</dbReference>
<dbReference type="OrthoDB" id="9812327at2"/>
<reference evidence="2 3" key="1">
    <citation type="submission" date="2017-11" db="EMBL/GenBank/DDBJ databases">
        <title>Complete genome of a free-living desiccation-tolerant cyanobacterium and its photosynthetic adaptation to extreme terrestrial habitat.</title>
        <authorList>
            <person name="Shang J."/>
        </authorList>
    </citation>
    <scope>NUCLEOTIDE SEQUENCE [LARGE SCALE GENOMIC DNA]</scope>
    <source>
        <strain evidence="2 3">CCNUN1</strain>
    </source>
</reference>
<evidence type="ECO:0000259" key="1">
    <source>
        <dbReference type="Pfam" id="PF00535"/>
    </source>
</evidence>
<organism evidence="2 3">
    <name type="scientific">Nostoc flagelliforme CCNUN1</name>
    <dbReference type="NCBI Taxonomy" id="2038116"/>
    <lineage>
        <taxon>Bacteria</taxon>
        <taxon>Bacillati</taxon>
        <taxon>Cyanobacteriota</taxon>
        <taxon>Cyanophyceae</taxon>
        <taxon>Nostocales</taxon>
        <taxon>Nostocaceae</taxon>
        <taxon>Nostoc</taxon>
    </lineage>
</organism>
<proteinExistence type="predicted"/>
<dbReference type="CDD" id="cd00761">
    <property type="entry name" value="Glyco_tranf_GTA_type"/>
    <property type="match status" value="1"/>
</dbReference>
<name>A0A2K8SZQ1_9NOSO</name>
<dbReference type="Proteomes" id="UP000232003">
    <property type="component" value="Chromosome"/>
</dbReference>
<dbReference type="Pfam" id="PF00535">
    <property type="entry name" value="Glycos_transf_2"/>
    <property type="match status" value="1"/>
</dbReference>
<dbReference type="SUPFAM" id="SSF53448">
    <property type="entry name" value="Nucleotide-diphospho-sugar transferases"/>
    <property type="match status" value="1"/>
</dbReference>
<dbReference type="Gene3D" id="3.90.550.10">
    <property type="entry name" value="Spore Coat Polysaccharide Biosynthesis Protein SpsA, Chain A"/>
    <property type="match status" value="1"/>
</dbReference>
<evidence type="ECO:0000313" key="3">
    <source>
        <dbReference type="Proteomes" id="UP000232003"/>
    </source>
</evidence>
<sequence>MNPKVSVIIPAYNTEAYIAKAIESVLEQTLTDIEVIIVDDASSDKTVEVAKSFTDPRLKVIVNQQNLGAAAARNRALRAAQGEWIAVLDSDDWYAPERLSKLVSLANERNADMIADDLYLIEDGETSPWSTLIQESEERIDKILQVDIVYFVETDVYGQPGLHLGISKPLFKREFLVKHGIEYDDAIRMGQDFWIDMKCLIKGARFFLEPKPYYFYRSRPGSLVHKSQLSRLNQYLNASNSFMQQEVVKKNPALMRALSYNNSVYKKHLAYLKVVEPLKEGKWLTALTEMGKNPYFFYDFISRLNNIIERRIQYYVMGNKSVFDISYNIQRQRKTTN</sequence>
<accession>A0A2K8SZQ1</accession>
<dbReference type="InterPro" id="IPR029044">
    <property type="entry name" value="Nucleotide-diphossugar_trans"/>
</dbReference>
<gene>
    <name evidence="2" type="ORF">COO91_06962</name>
</gene>
<dbReference type="PANTHER" id="PTHR43685">
    <property type="entry name" value="GLYCOSYLTRANSFERASE"/>
    <property type="match status" value="1"/>
</dbReference>
<dbReference type="EMBL" id="CP024785">
    <property type="protein sequence ID" value="AUB40926.1"/>
    <property type="molecule type" value="Genomic_DNA"/>
</dbReference>
<evidence type="ECO:0000313" key="2">
    <source>
        <dbReference type="EMBL" id="AUB40926.1"/>
    </source>
</evidence>
<dbReference type="KEGG" id="nfl:COO91_06962"/>
<feature type="domain" description="Glycosyltransferase 2-like" evidence="1">
    <location>
        <begin position="6"/>
        <end position="133"/>
    </location>
</feature>